<name>A0A165FY78_XYLHT</name>
<evidence type="ECO:0000256" key="3">
    <source>
        <dbReference type="ARBA" id="ARBA00010108"/>
    </source>
</evidence>
<dbReference type="InterPro" id="IPR023468">
    <property type="entry name" value="Riboflavin_kinase"/>
</dbReference>
<evidence type="ECO:0000256" key="7">
    <source>
        <dbReference type="ARBA" id="ARBA00022643"/>
    </source>
</evidence>
<comment type="catalytic activity">
    <reaction evidence="13">
        <text>riboflavin + ATP = FMN + ADP + H(+)</text>
        <dbReference type="Rhea" id="RHEA:14357"/>
        <dbReference type="ChEBI" id="CHEBI:15378"/>
        <dbReference type="ChEBI" id="CHEBI:30616"/>
        <dbReference type="ChEBI" id="CHEBI:57986"/>
        <dbReference type="ChEBI" id="CHEBI:58210"/>
        <dbReference type="ChEBI" id="CHEBI:456216"/>
        <dbReference type="EC" id="2.7.1.26"/>
    </reaction>
</comment>
<accession>A0A165FY78</accession>
<protein>
    <recommendedName>
        <fullName evidence="5">Riboflavin kinase</fullName>
        <ecNumber evidence="4">2.7.1.26</ecNumber>
    </recommendedName>
    <alternativeName>
        <fullName evidence="12">Flavin mononucleotide kinase 1</fullName>
    </alternativeName>
</protein>
<sequence>MRLDKPRDPIAGPDAGPEAPFPIKVNGKVVKGFGRGSKDLGIPTANIPIDGLSVGGNSDVESGIYYGWAGLEDPPVAHDAPGLSRGIFPMVMSIGWNPFYKNAVRSVEVHIMAPFTGDFYDHHLNLIILGYIRPEYDYISKESLIEDIQTDIEVARRSLAREAYAKWTNDPYLHDFKNATDAAQ</sequence>
<dbReference type="Gene3D" id="2.40.30.30">
    <property type="entry name" value="Riboflavin kinase-like"/>
    <property type="match status" value="1"/>
</dbReference>
<dbReference type="SUPFAM" id="SSF82114">
    <property type="entry name" value="Riboflavin kinase-like"/>
    <property type="match status" value="1"/>
</dbReference>
<dbReference type="EMBL" id="KV407460">
    <property type="protein sequence ID" value="KZF21525.1"/>
    <property type="molecule type" value="Genomic_DNA"/>
</dbReference>
<dbReference type="GeneID" id="28898887"/>
<dbReference type="PANTHER" id="PTHR22749:SF6">
    <property type="entry name" value="RIBOFLAVIN KINASE"/>
    <property type="match status" value="1"/>
</dbReference>
<evidence type="ECO:0000256" key="2">
    <source>
        <dbReference type="ARBA" id="ARBA00005201"/>
    </source>
</evidence>
<dbReference type="Proteomes" id="UP000076632">
    <property type="component" value="Unassembled WGS sequence"/>
</dbReference>
<keyword evidence="9" id="KW-0547">Nucleotide-binding</keyword>
<keyword evidence="7" id="KW-0288">FMN</keyword>
<keyword evidence="6" id="KW-0285">Flavoprotein</keyword>
<dbReference type="STRING" id="1328760.A0A165FY78"/>
<evidence type="ECO:0000256" key="10">
    <source>
        <dbReference type="ARBA" id="ARBA00022777"/>
    </source>
</evidence>
<evidence type="ECO:0000256" key="9">
    <source>
        <dbReference type="ARBA" id="ARBA00022741"/>
    </source>
</evidence>
<keyword evidence="11" id="KW-0067">ATP-binding</keyword>
<evidence type="ECO:0000313" key="15">
    <source>
        <dbReference type="EMBL" id="KZF21525.1"/>
    </source>
</evidence>
<evidence type="ECO:0000256" key="12">
    <source>
        <dbReference type="ARBA" id="ARBA00029960"/>
    </source>
</evidence>
<evidence type="ECO:0000256" key="5">
    <source>
        <dbReference type="ARBA" id="ARBA00017394"/>
    </source>
</evidence>
<evidence type="ECO:0000256" key="13">
    <source>
        <dbReference type="ARBA" id="ARBA00047880"/>
    </source>
</evidence>
<dbReference type="OMA" id="FDCEVAR"/>
<reference evidence="15 16" key="1">
    <citation type="journal article" date="2016" name="Fungal Biol.">
        <title>The genome of Xylona heveae provides a window into fungal endophytism.</title>
        <authorList>
            <person name="Gazis R."/>
            <person name="Kuo A."/>
            <person name="Riley R."/>
            <person name="LaButti K."/>
            <person name="Lipzen A."/>
            <person name="Lin J."/>
            <person name="Amirebrahimi M."/>
            <person name="Hesse C.N."/>
            <person name="Spatafora J.W."/>
            <person name="Henrissat B."/>
            <person name="Hainaut M."/>
            <person name="Grigoriev I.V."/>
            <person name="Hibbett D.S."/>
        </authorList>
    </citation>
    <scope>NUCLEOTIDE SEQUENCE [LARGE SCALE GENOMIC DNA]</scope>
    <source>
        <strain evidence="15 16">TC161</strain>
    </source>
</reference>
<dbReference type="GO" id="GO:0009398">
    <property type="term" value="P:FMN biosynthetic process"/>
    <property type="evidence" value="ECO:0007669"/>
    <property type="project" value="UniProtKB-UniPathway"/>
</dbReference>
<evidence type="ECO:0000313" key="16">
    <source>
        <dbReference type="Proteomes" id="UP000076632"/>
    </source>
</evidence>
<dbReference type="FunCoup" id="A0A165FY78">
    <property type="interactions" value="373"/>
</dbReference>
<dbReference type="InterPro" id="IPR023465">
    <property type="entry name" value="Riboflavin_kinase_dom_sf"/>
</dbReference>
<evidence type="ECO:0000256" key="8">
    <source>
        <dbReference type="ARBA" id="ARBA00022679"/>
    </source>
</evidence>
<dbReference type="AlphaFoldDB" id="A0A165FY78"/>
<comment type="function">
    <text evidence="1">Catalyzes the phosphorylation of riboflavin (vitamin B2) to form flavin mononucleotide (FMN) coenzyme.</text>
</comment>
<dbReference type="SMART" id="SM00904">
    <property type="entry name" value="Flavokinase"/>
    <property type="match status" value="1"/>
</dbReference>
<gene>
    <name evidence="15" type="ORF">L228DRAFT_253470</name>
</gene>
<evidence type="ECO:0000256" key="1">
    <source>
        <dbReference type="ARBA" id="ARBA00003572"/>
    </source>
</evidence>
<dbReference type="GO" id="GO:0009231">
    <property type="term" value="P:riboflavin biosynthetic process"/>
    <property type="evidence" value="ECO:0007669"/>
    <property type="project" value="InterPro"/>
</dbReference>
<keyword evidence="16" id="KW-1185">Reference proteome</keyword>
<dbReference type="GO" id="GO:0005739">
    <property type="term" value="C:mitochondrion"/>
    <property type="evidence" value="ECO:0007669"/>
    <property type="project" value="TreeGrafter"/>
</dbReference>
<comment type="similarity">
    <text evidence="3">Belongs to the flavokinase family.</text>
</comment>
<dbReference type="EC" id="2.7.1.26" evidence="4"/>
<evidence type="ECO:0000256" key="6">
    <source>
        <dbReference type="ARBA" id="ARBA00022630"/>
    </source>
</evidence>
<organism evidence="15 16">
    <name type="scientific">Xylona heveae (strain CBS 132557 / TC161)</name>
    <dbReference type="NCBI Taxonomy" id="1328760"/>
    <lineage>
        <taxon>Eukaryota</taxon>
        <taxon>Fungi</taxon>
        <taxon>Dikarya</taxon>
        <taxon>Ascomycota</taxon>
        <taxon>Pezizomycotina</taxon>
        <taxon>Xylonomycetes</taxon>
        <taxon>Xylonales</taxon>
        <taxon>Xylonaceae</taxon>
        <taxon>Xylona</taxon>
    </lineage>
</organism>
<feature type="domain" description="Riboflavin kinase" evidence="14">
    <location>
        <begin position="18"/>
        <end position="160"/>
    </location>
</feature>
<dbReference type="Pfam" id="PF01687">
    <property type="entry name" value="Flavokinase"/>
    <property type="match status" value="1"/>
</dbReference>
<dbReference type="OrthoDB" id="276388at2759"/>
<keyword evidence="10 15" id="KW-0418">Kinase</keyword>
<dbReference type="UniPathway" id="UPA00276">
    <property type="reaction ID" value="UER00406"/>
</dbReference>
<evidence type="ECO:0000256" key="4">
    <source>
        <dbReference type="ARBA" id="ARBA00012105"/>
    </source>
</evidence>
<comment type="pathway">
    <text evidence="2">Cofactor biosynthesis; FMN biosynthesis; FMN from riboflavin (ATP route): step 1/1.</text>
</comment>
<dbReference type="InterPro" id="IPR015865">
    <property type="entry name" value="Riboflavin_kinase_bac/euk"/>
</dbReference>
<evidence type="ECO:0000256" key="11">
    <source>
        <dbReference type="ARBA" id="ARBA00022840"/>
    </source>
</evidence>
<evidence type="ECO:0000259" key="14">
    <source>
        <dbReference type="SMART" id="SM00904"/>
    </source>
</evidence>
<dbReference type="RefSeq" id="XP_018187080.1">
    <property type="nucleotide sequence ID" value="XM_018333750.1"/>
</dbReference>
<dbReference type="GO" id="GO:0008531">
    <property type="term" value="F:riboflavin kinase activity"/>
    <property type="evidence" value="ECO:0007669"/>
    <property type="project" value="UniProtKB-EC"/>
</dbReference>
<dbReference type="PANTHER" id="PTHR22749">
    <property type="entry name" value="RIBOFLAVIN KINASE/FMN ADENYLYLTRANSFERASE"/>
    <property type="match status" value="1"/>
</dbReference>
<dbReference type="GO" id="GO:0005524">
    <property type="term" value="F:ATP binding"/>
    <property type="evidence" value="ECO:0007669"/>
    <property type="project" value="UniProtKB-KW"/>
</dbReference>
<keyword evidence="8" id="KW-0808">Transferase</keyword>
<dbReference type="InParanoid" id="A0A165FY78"/>
<proteinExistence type="inferred from homology"/>